<reference evidence="8" key="1">
    <citation type="submission" date="2020-10" db="EMBL/GenBank/DDBJ databases">
        <authorList>
            <person name="Gilroy R."/>
        </authorList>
    </citation>
    <scope>NUCLEOTIDE SEQUENCE</scope>
    <source>
        <strain evidence="8">17213</strain>
    </source>
</reference>
<feature type="transmembrane region" description="Helical" evidence="7">
    <location>
        <begin position="117"/>
        <end position="139"/>
    </location>
</feature>
<evidence type="ECO:0000256" key="7">
    <source>
        <dbReference type="HAMAP-Rule" id="MF_01147"/>
    </source>
</evidence>
<reference evidence="8" key="2">
    <citation type="journal article" date="2021" name="PeerJ">
        <title>Extensive microbial diversity within the chicken gut microbiome revealed by metagenomics and culture.</title>
        <authorList>
            <person name="Gilroy R."/>
            <person name="Ravi A."/>
            <person name="Getino M."/>
            <person name="Pursley I."/>
            <person name="Horton D.L."/>
            <person name="Alikhan N.F."/>
            <person name="Baker D."/>
            <person name="Gharbi K."/>
            <person name="Hall N."/>
            <person name="Watson M."/>
            <person name="Adriaenssens E.M."/>
            <person name="Foster-Nyarko E."/>
            <person name="Jarju S."/>
            <person name="Secka A."/>
            <person name="Antonio M."/>
            <person name="Oren A."/>
            <person name="Chaudhuri R.R."/>
            <person name="La Ragione R."/>
            <person name="Hildebrand F."/>
            <person name="Pallen M.J."/>
        </authorList>
    </citation>
    <scope>NUCLEOTIDE SEQUENCE</scope>
    <source>
        <strain evidence="8">17213</strain>
    </source>
</reference>
<dbReference type="GO" id="GO:0008961">
    <property type="term" value="F:phosphatidylglycerol-prolipoprotein diacylglyceryl transferase activity"/>
    <property type="evidence" value="ECO:0007669"/>
    <property type="project" value="UniProtKB-UniRule"/>
</dbReference>
<proteinExistence type="inferred from homology"/>
<keyword evidence="2 7" id="KW-1003">Cell membrane</keyword>
<gene>
    <name evidence="7 8" type="primary">lgt</name>
    <name evidence="8" type="ORF">IAB19_05470</name>
</gene>
<dbReference type="Proteomes" id="UP000823631">
    <property type="component" value="Unassembled WGS sequence"/>
</dbReference>
<feature type="binding site" evidence="7">
    <location>
        <position position="138"/>
    </location>
    <ligand>
        <name>a 1,2-diacyl-sn-glycero-3-phospho-(1'-sn-glycerol)</name>
        <dbReference type="ChEBI" id="CHEBI:64716"/>
    </ligand>
</feature>
<dbReference type="NCBIfam" id="TIGR00544">
    <property type="entry name" value="lgt"/>
    <property type="match status" value="1"/>
</dbReference>
<keyword evidence="3 7" id="KW-0808">Transferase</keyword>
<dbReference type="EMBL" id="JADINH010000113">
    <property type="protein sequence ID" value="MBO8415809.1"/>
    <property type="molecule type" value="Genomic_DNA"/>
</dbReference>
<evidence type="ECO:0000256" key="2">
    <source>
        <dbReference type="ARBA" id="ARBA00022475"/>
    </source>
</evidence>
<accession>A0A9D9GTC9</accession>
<dbReference type="Pfam" id="PF01790">
    <property type="entry name" value="LGT"/>
    <property type="match status" value="1"/>
</dbReference>
<dbReference type="EC" id="2.5.1.145" evidence="7"/>
<dbReference type="InterPro" id="IPR001640">
    <property type="entry name" value="Lgt"/>
</dbReference>
<dbReference type="PANTHER" id="PTHR30589:SF0">
    <property type="entry name" value="PHOSPHATIDYLGLYCEROL--PROLIPOPROTEIN DIACYLGLYCERYL TRANSFERASE"/>
    <property type="match status" value="1"/>
</dbReference>
<feature type="transmembrane region" description="Helical" evidence="7">
    <location>
        <begin position="52"/>
        <end position="68"/>
    </location>
</feature>
<dbReference type="PANTHER" id="PTHR30589">
    <property type="entry name" value="PROLIPOPROTEIN DIACYLGLYCERYL TRANSFERASE"/>
    <property type="match status" value="1"/>
</dbReference>
<name>A0A9D9GTC9_9GAMM</name>
<keyword evidence="6 7" id="KW-0472">Membrane</keyword>
<evidence type="ECO:0000256" key="5">
    <source>
        <dbReference type="ARBA" id="ARBA00022989"/>
    </source>
</evidence>
<dbReference type="HAMAP" id="MF_01147">
    <property type="entry name" value="Lgt"/>
    <property type="match status" value="1"/>
</dbReference>
<feature type="transmembrane region" description="Helical" evidence="7">
    <location>
        <begin position="201"/>
        <end position="217"/>
    </location>
</feature>
<keyword evidence="5 7" id="KW-1133">Transmembrane helix</keyword>
<feature type="transmembrane region" description="Helical" evidence="7">
    <location>
        <begin position="177"/>
        <end position="194"/>
    </location>
</feature>
<evidence type="ECO:0000313" key="9">
    <source>
        <dbReference type="Proteomes" id="UP000823631"/>
    </source>
</evidence>
<feature type="transmembrane region" description="Helical" evidence="7">
    <location>
        <begin position="20"/>
        <end position="40"/>
    </location>
</feature>
<comment type="catalytic activity">
    <reaction evidence="7">
        <text>L-cysteinyl-[prolipoprotein] + a 1,2-diacyl-sn-glycero-3-phospho-(1'-sn-glycerol) = an S-1,2-diacyl-sn-glyceryl-L-cysteinyl-[prolipoprotein] + sn-glycerol 1-phosphate + H(+)</text>
        <dbReference type="Rhea" id="RHEA:56712"/>
        <dbReference type="Rhea" id="RHEA-COMP:14679"/>
        <dbReference type="Rhea" id="RHEA-COMP:14680"/>
        <dbReference type="ChEBI" id="CHEBI:15378"/>
        <dbReference type="ChEBI" id="CHEBI:29950"/>
        <dbReference type="ChEBI" id="CHEBI:57685"/>
        <dbReference type="ChEBI" id="CHEBI:64716"/>
        <dbReference type="ChEBI" id="CHEBI:140658"/>
        <dbReference type="EC" id="2.5.1.145"/>
    </reaction>
</comment>
<protein>
    <recommendedName>
        <fullName evidence="7">Phosphatidylglycerol--prolipoprotein diacylglyceryl transferase</fullName>
        <ecNumber evidence="7">2.5.1.145</ecNumber>
    </recommendedName>
</protein>
<feature type="transmembrane region" description="Helical" evidence="7">
    <location>
        <begin position="237"/>
        <end position="255"/>
    </location>
</feature>
<comment type="subcellular location">
    <subcellularLocation>
        <location evidence="7">Cell membrane</location>
        <topology evidence="7">Multi-pass membrane protein</topology>
    </subcellularLocation>
</comment>
<evidence type="ECO:0000256" key="1">
    <source>
        <dbReference type="ARBA" id="ARBA00007150"/>
    </source>
</evidence>
<dbReference type="AlphaFoldDB" id="A0A9D9GTC9"/>
<evidence type="ECO:0000256" key="4">
    <source>
        <dbReference type="ARBA" id="ARBA00022692"/>
    </source>
</evidence>
<comment type="function">
    <text evidence="7">Catalyzes the transfer of the diacylglyceryl group from phosphatidylglycerol to the sulfhydryl group of the N-terminal cysteine of a prolipoprotein, the first step in the formation of mature lipoproteins.</text>
</comment>
<evidence type="ECO:0000256" key="6">
    <source>
        <dbReference type="ARBA" id="ARBA00023136"/>
    </source>
</evidence>
<keyword evidence="4 7" id="KW-0812">Transmembrane</keyword>
<sequence length="264" mass="30363">MFYWDADPIALSIGPLELRWYGLLFAGGFVIGYFIMQYMFKQRGYDQNELDKLLLFIFAGTVIGARLGHCLIYEPDFYLAHPVEILKIWRGGLASHGGTLGVLFAVFLYFKLYKPKYTFLTFADMVCVPIALVCTFIRLGNFMNSEILGIPTDSAVGVVFARLGEDFARYPAQLFEAAAYFVTFLILGYIYFFVKRRPQGLIFALLFFFIYAARFFIEPIKMEQADYSTHTIFTVGQLLSVPFMLFGLILAVYVWKKGKWETFK</sequence>
<organism evidence="8 9">
    <name type="scientific">Candidatus Avisuccinivibrio stercorigallinarum</name>
    <dbReference type="NCBI Taxonomy" id="2840704"/>
    <lineage>
        <taxon>Bacteria</taxon>
        <taxon>Pseudomonadati</taxon>
        <taxon>Pseudomonadota</taxon>
        <taxon>Gammaproteobacteria</taxon>
        <taxon>Aeromonadales</taxon>
        <taxon>Succinivibrionaceae</taxon>
        <taxon>Succinivibrionaceae incertae sedis</taxon>
        <taxon>Candidatus Avisuccinivibrio</taxon>
    </lineage>
</organism>
<evidence type="ECO:0000256" key="3">
    <source>
        <dbReference type="ARBA" id="ARBA00022679"/>
    </source>
</evidence>
<dbReference type="GO" id="GO:0005886">
    <property type="term" value="C:plasma membrane"/>
    <property type="evidence" value="ECO:0007669"/>
    <property type="project" value="UniProtKB-SubCell"/>
</dbReference>
<comment type="caution">
    <text evidence="8">The sequence shown here is derived from an EMBL/GenBank/DDBJ whole genome shotgun (WGS) entry which is preliminary data.</text>
</comment>
<evidence type="ECO:0000313" key="8">
    <source>
        <dbReference type="EMBL" id="MBO8415809.1"/>
    </source>
</evidence>
<comment type="similarity">
    <text evidence="1 7">Belongs to the Lgt family.</text>
</comment>
<comment type="pathway">
    <text evidence="7">Protein modification; lipoprotein biosynthesis (diacylglyceryl transfer).</text>
</comment>
<dbReference type="PROSITE" id="PS01311">
    <property type="entry name" value="LGT"/>
    <property type="match status" value="1"/>
</dbReference>
<dbReference type="GO" id="GO:0042158">
    <property type="term" value="P:lipoprotein biosynthetic process"/>
    <property type="evidence" value="ECO:0007669"/>
    <property type="project" value="UniProtKB-UniRule"/>
</dbReference>
<feature type="transmembrane region" description="Helical" evidence="7">
    <location>
        <begin position="88"/>
        <end position="110"/>
    </location>
</feature>